<dbReference type="InterPro" id="IPR003445">
    <property type="entry name" value="Cat_transpt"/>
</dbReference>
<feature type="transmembrane region" description="Helical" evidence="13">
    <location>
        <begin position="454"/>
        <end position="475"/>
    </location>
</feature>
<evidence type="ECO:0000256" key="4">
    <source>
        <dbReference type="ARBA" id="ARBA00022475"/>
    </source>
</evidence>
<keyword evidence="8 12" id="KW-0630">Potassium</keyword>
<accession>A0A9E2L1M3</accession>
<feature type="binding site" evidence="12">
    <location>
        <position position="315"/>
    </location>
    <ligand>
        <name>K(+)</name>
        <dbReference type="ChEBI" id="CHEBI:29103"/>
    </ligand>
</feature>
<evidence type="ECO:0000256" key="6">
    <source>
        <dbReference type="ARBA" id="ARBA00022538"/>
    </source>
</evidence>
<feature type="transmembrane region" description="Helical" evidence="13">
    <location>
        <begin position="389"/>
        <end position="411"/>
    </location>
</feature>
<keyword evidence="12" id="KW-0479">Metal-binding</keyword>
<evidence type="ECO:0000256" key="1">
    <source>
        <dbReference type="ARBA" id="ARBA00004429"/>
    </source>
</evidence>
<keyword evidence="11 13" id="KW-0472">Membrane</keyword>
<reference evidence="14" key="1">
    <citation type="journal article" date="2021" name="PeerJ">
        <title>Extensive microbial diversity within the chicken gut microbiome revealed by metagenomics and culture.</title>
        <authorList>
            <person name="Gilroy R."/>
            <person name="Ravi A."/>
            <person name="Getino M."/>
            <person name="Pursley I."/>
            <person name="Horton D.L."/>
            <person name="Alikhan N.F."/>
            <person name="Baker D."/>
            <person name="Gharbi K."/>
            <person name="Hall N."/>
            <person name="Watson M."/>
            <person name="Adriaenssens E.M."/>
            <person name="Foster-Nyarko E."/>
            <person name="Jarju S."/>
            <person name="Secka A."/>
            <person name="Antonio M."/>
            <person name="Oren A."/>
            <person name="Chaudhuri R.R."/>
            <person name="La Ragione R."/>
            <person name="Hildebrand F."/>
            <person name="Pallen M.J."/>
        </authorList>
    </citation>
    <scope>NUCLEOTIDE SEQUENCE</scope>
    <source>
        <strain evidence="14">Gambia15-2214</strain>
    </source>
</reference>
<keyword evidence="3" id="KW-0813">Transport</keyword>
<evidence type="ECO:0000313" key="14">
    <source>
        <dbReference type="EMBL" id="MBU3849525.1"/>
    </source>
</evidence>
<feature type="transmembrane region" description="Helical" evidence="13">
    <location>
        <begin position="331"/>
        <end position="350"/>
    </location>
</feature>
<feature type="transmembrane region" description="Helical" evidence="13">
    <location>
        <begin position="12"/>
        <end position="31"/>
    </location>
</feature>
<comment type="caution">
    <text evidence="14">The sequence shown here is derived from an EMBL/GenBank/DDBJ whole genome shotgun (WGS) entry which is preliminary data.</text>
</comment>
<dbReference type="GO" id="GO:0015379">
    <property type="term" value="F:potassium:chloride symporter activity"/>
    <property type="evidence" value="ECO:0007669"/>
    <property type="project" value="InterPro"/>
</dbReference>
<comment type="subcellular location">
    <subcellularLocation>
        <location evidence="1">Cell inner membrane</location>
        <topology evidence="1">Multi-pass membrane protein</topology>
    </subcellularLocation>
</comment>
<feature type="transmembrane region" description="Helical" evidence="13">
    <location>
        <begin position="239"/>
        <end position="260"/>
    </location>
</feature>
<feature type="transmembrane region" description="Helical" evidence="13">
    <location>
        <begin position="136"/>
        <end position="161"/>
    </location>
</feature>
<feature type="transmembrane region" description="Helical" evidence="13">
    <location>
        <begin position="272"/>
        <end position="291"/>
    </location>
</feature>
<keyword evidence="5" id="KW-0997">Cell inner membrane</keyword>
<feature type="binding site" evidence="12">
    <location>
        <position position="314"/>
    </location>
    <ligand>
        <name>K(+)</name>
        <dbReference type="ChEBI" id="CHEBI:29103"/>
    </ligand>
</feature>
<reference evidence="14" key="2">
    <citation type="submission" date="2021-04" db="EMBL/GenBank/DDBJ databases">
        <authorList>
            <person name="Gilroy R."/>
        </authorList>
    </citation>
    <scope>NUCLEOTIDE SEQUENCE</scope>
    <source>
        <strain evidence="14">Gambia15-2214</strain>
    </source>
</reference>
<evidence type="ECO:0000256" key="9">
    <source>
        <dbReference type="ARBA" id="ARBA00022989"/>
    </source>
</evidence>
<feature type="transmembrane region" description="Helical" evidence="13">
    <location>
        <begin position="70"/>
        <end position="91"/>
    </location>
</feature>
<dbReference type="PANTHER" id="PTHR32024">
    <property type="entry name" value="TRK SYSTEM POTASSIUM UPTAKE PROTEIN TRKG-RELATED"/>
    <property type="match status" value="1"/>
</dbReference>
<name>A0A9E2L1M3_9SPIR</name>
<proteinExistence type="inferred from homology"/>
<feature type="binding site" evidence="12">
    <location>
        <position position="431"/>
    </location>
    <ligand>
        <name>K(+)</name>
        <dbReference type="ChEBI" id="CHEBI:29103"/>
    </ligand>
</feature>
<evidence type="ECO:0000256" key="7">
    <source>
        <dbReference type="ARBA" id="ARBA00022692"/>
    </source>
</evidence>
<evidence type="ECO:0000313" key="15">
    <source>
        <dbReference type="Proteomes" id="UP000823914"/>
    </source>
</evidence>
<keyword evidence="4" id="KW-1003">Cell membrane</keyword>
<keyword evidence="6" id="KW-0633">Potassium transport</keyword>
<feature type="binding site" evidence="12">
    <location>
        <position position="112"/>
    </location>
    <ligand>
        <name>K(+)</name>
        <dbReference type="ChEBI" id="CHEBI:29103"/>
    </ligand>
</feature>
<dbReference type="AlphaFoldDB" id="A0A9E2L1M3"/>
<keyword evidence="10" id="KW-0406">Ion transport</keyword>
<keyword evidence="9 13" id="KW-1133">Transmembrane helix</keyword>
<dbReference type="InterPro" id="IPR004772">
    <property type="entry name" value="TrkH"/>
</dbReference>
<feature type="binding site" evidence="12">
    <location>
        <position position="111"/>
    </location>
    <ligand>
        <name>K(+)</name>
        <dbReference type="ChEBI" id="CHEBI:29103"/>
    </ligand>
</feature>
<evidence type="ECO:0000256" key="5">
    <source>
        <dbReference type="ARBA" id="ARBA00022519"/>
    </source>
</evidence>
<evidence type="ECO:0000256" key="3">
    <source>
        <dbReference type="ARBA" id="ARBA00022448"/>
    </source>
</evidence>
<organism evidence="14 15">
    <name type="scientific">Candidatus Treponema excrementipullorum</name>
    <dbReference type="NCBI Taxonomy" id="2838768"/>
    <lineage>
        <taxon>Bacteria</taxon>
        <taxon>Pseudomonadati</taxon>
        <taxon>Spirochaetota</taxon>
        <taxon>Spirochaetia</taxon>
        <taxon>Spirochaetales</taxon>
        <taxon>Treponemataceae</taxon>
        <taxon>Treponema</taxon>
    </lineage>
</organism>
<keyword evidence="7 13" id="KW-0812">Transmembrane</keyword>
<evidence type="ECO:0000256" key="13">
    <source>
        <dbReference type="SAM" id="Phobius"/>
    </source>
</evidence>
<dbReference type="GO" id="GO:0046872">
    <property type="term" value="F:metal ion binding"/>
    <property type="evidence" value="ECO:0007669"/>
    <property type="project" value="UniProtKB-KW"/>
</dbReference>
<dbReference type="Proteomes" id="UP000823914">
    <property type="component" value="Unassembled WGS sequence"/>
</dbReference>
<evidence type="ECO:0000256" key="2">
    <source>
        <dbReference type="ARBA" id="ARBA00009137"/>
    </source>
</evidence>
<feature type="transmembrane region" description="Helical" evidence="13">
    <location>
        <begin position="418"/>
        <end position="442"/>
    </location>
</feature>
<feature type="transmembrane region" description="Helical" evidence="13">
    <location>
        <begin position="182"/>
        <end position="207"/>
    </location>
</feature>
<comment type="similarity">
    <text evidence="2">Belongs to the TrkH potassium transport family.</text>
</comment>
<evidence type="ECO:0000256" key="8">
    <source>
        <dbReference type="ARBA" id="ARBA00022958"/>
    </source>
</evidence>
<evidence type="ECO:0000256" key="10">
    <source>
        <dbReference type="ARBA" id="ARBA00023065"/>
    </source>
</evidence>
<evidence type="ECO:0000256" key="11">
    <source>
        <dbReference type="ARBA" id="ARBA00023136"/>
    </source>
</evidence>
<gene>
    <name evidence="14" type="ORF">IAA16_03045</name>
</gene>
<dbReference type="PIRSF" id="PIRSF006247">
    <property type="entry name" value="TrkH"/>
    <property type="match status" value="1"/>
</dbReference>
<dbReference type="GO" id="GO:0005886">
    <property type="term" value="C:plasma membrane"/>
    <property type="evidence" value="ECO:0007669"/>
    <property type="project" value="UniProtKB-SubCell"/>
</dbReference>
<dbReference type="EMBL" id="JAHLFV010000068">
    <property type="protein sequence ID" value="MBU3849525.1"/>
    <property type="molecule type" value="Genomic_DNA"/>
</dbReference>
<feature type="transmembrane region" description="Helical" evidence="13">
    <location>
        <begin position="37"/>
        <end position="58"/>
    </location>
</feature>
<dbReference type="PANTHER" id="PTHR32024:SF2">
    <property type="entry name" value="TRK SYSTEM POTASSIUM UPTAKE PROTEIN TRKG-RELATED"/>
    <property type="match status" value="1"/>
</dbReference>
<sequence>MTVFSFFKINFFLLAIISISFLLPIAVALYYGEFEVIHAFALPGVFCVIVAFILALVGKKKKISMIPKDSYIVVAAAWGFASFLGASPFLISGTIDNLADAFFESVSGFTTTGATIFSDVESLPHAINFWRCQMHWLGGMGIVALTVALMPLLGVGGFQLIKAETTGPEKGKVTPKIATTAKILWFIYLALTVIQIILLKIAGMSWFDAICHSFSTLGTGGFSTKNTSITFYNSPAIEWIITIFMILAGVNFSLYYFLVRGKLGEIIHNSEIKAYIGIILVTGIGITFFISDLYPTLSDAFRIAMFQVATIISTTGFASADFALWSSSATIFILLLMFIGGCSGSTAGGIKVIRWVVLSKQTENEVKKLLHPHGIFTIQLNGRVGRKDVVFSVAAFVFFYFFLTMITTAVATLSGIDLISSFTAALAMIGNIGPGLGAVGPVENFGFFESGIKWWFSFIMLAGRLELYTMFIFFMPSFWKK</sequence>
<evidence type="ECO:0000256" key="12">
    <source>
        <dbReference type="PIRSR" id="PIRSR006247-1"/>
    </source>
</evidence>
<dbReference type="Pfam" id="PF02386">
    <property type="entry name" value="TrkH"/>
    <property type="match status" value="2"/>
</dbReference>
<feature type="binding site" evidence="12">
    <location>
        <position position="220"/>
    </location>
    <ligand>
        <name>K(+)</name>
        <dbReference type="ChEBI" id="CHEBI:29103"/>
    </ligand>
</feature>
<protein>
    <submittedName>
        <fullName evidence="14">TrkH family potassium uptake protein</fullName>
    </submittedName>
</protein>